<dbReference type="EMBL" id="UXAW01000031">
    <property type="protein sequence ID" value="VDC19854.1"/>
    <property type="molecule type" value="Genomic_DNA"/>
</dbReference>
<dbReference type="RefSeq" id="WP_124084691.1">
    <property type="nucleotide sequence ID" value="NZ_UXAW01000031.1"/>
</dbReference>
<protein>
    <recommendedName>
        <fullName evidence="3">Cytochrome c domain-containing protein</fullName>
    </recommendedName>
</protein>
<dbReference type="AlphaFoldDB" id="A0A3P5WMR5"/>
<dbReference type="GO" id="GO:0020037">
    <property type="term" value="F:heme binding"/>
    <property type="evidence" value="ECO:0007669"/>
    <property type="project" value="InterPro"/>
</dbReference>
<sequence>MIVLATPAGADLKDKGAALVQENCVRCHGITAEDCSLSPQAIPFRFPGRLYPIESLEEALAEGIKVAHEMPELYSGRTKYWL</sequence>
<reference evidence="1 2" key="1">
    <citation type="submission" date="2018-11" db="EMBL/GenBank/DDBJ databases">
        <authorList>
            <person name="Criscuolo A."/>
        </authorList>
    </citation>
    <scope>NUCLEOTIDE SEQUENCE [LARGE SCALE GENOMIC DNA]</scope>
    <source>
        <strain evidence="1">ACIP111625</strain>
    </source>
</reference>
<accession>A0A3P5WMR5</accession>
<organism evidence="1 2">
    <name type="scientific">Pseudogemmobacter humi</name>
    <dbReference type="NCBI Taxonomy" id="2483812"/>
    <lineage>
        <taxon>Bacteria</taxon>
        <taxon>Pseudomonadati</taxon>
        <taxon>Pseudomonadota</taxon>
        <taxon>Alphaproteobacteria</taxon>
        <taxon>Rhodobacterales</taxon>
        <taxon>Paracoccaceae</taxon>
        <taxon>Pseudogemmobacter</taxon>
    </lineage>
</organism>
<evidence type="ECO:0000313" key="2">
    <source>
        <dbReference type="Proteomes" id="UP000277498"/>
    </source>
</evidence>
<dbReference type="GO" id="GO:0009055">
    <property type="term" value="F:electron transfer activity"/>
    <property type="evidence" value="ECO:0007669"/>
    <property type="project" value="InterPro"/>
</dbReference>
<gene>
    <name evidence="1" type="ORF">XINFAN_00247</name>
</gene>
<name>A0A3P5WMR5_9RHOB</name>
<evidence type="ECO:0000313" key="1">
    <source>
        <dbReference type="EMBL" id="VDC19854.1"/>
    </source>
</evidence>
<evidence type="ECO:0008006" key="3">
    <source>
        <dbReference type="Google" id="ProtNLM"/>
    </source>
</evidence>
<proteinExistence type="predicted"/>
<dbReference type="Gene3D" id="1.10.760.10">
    <property type="entry name" value="Cytochrome c-like domain"/>
    <property type="match status" value="1"/>
</dbReference>
<dbReference type="SUPFAM" id="SSF46626">
    <property type="entry name" value="Cytochrome c"/>
    <property type="match status" value="1"/>
</dbReference>
<dbReference type="InterPro" id="IPR036909">
    <property type="entry name" value="Cyt_c-like_dom_sf"/>
</dbReference>
<keyword evidence="2" id="KW-1185">Reference proteome</keyword>
<dbReference type="Proteomes" id="UP000277498">
    <property type="component" value="Unassembled WGS sequence"/>
</dbReference>
<dbReference type="OrthoDB" id="7363829at2"/>